<dbReference type="EMBL" id="LWCS01000054">
    <property type="protein sequence ID" value="OAN32543.1"/>
    <property type="molecule type" value="Genomic_DNA"/>
</dbReference>
<dbReference type="InterPro" id="IPR003445">
    <property type="entry name" value="Cat_transpt"/>
</dbReference>
<feature type="transmembrane region" description="Helical" evidence="10">
    <location>
        <begin position="125"/>
        <end position="149"/>
    </location>
</feature>
<proteinExistence type="predicted"/>
<dbReference type="OrthoDB" id="9810952at2"/>
<evidence type="ECO:0000256" key="9">
    <source>
        <dbReference type="ARBA" id="ARBA00023136"/>
    </source>
</evidence>
<dbReference type="Pfam" id="PF02386">
    <property type="entry name" value="TrkH"/>
    <property type="match status" value="1"/>
</dbReference>
<sequence length="445" mass="47400">MATTDRFRHPGLVIAGSFLAAIALGTAMLSLPFATEAGERATVMEALFTSTSAVCVTGLVVVDTATHWSTFGEVVILLLIQIGGLGIMTVASLTVILLSRRLGLRARLIAAAQTRSLTVRDIGRVVRNVTIFGITCEVLVAGILTVRFLRTTDMTFGDALYSGVFHSISAFNNAGFGLYADSLTRFVGDAWVMLTVSLAVIVGGLGFPVIFELAKTWSRPKTWSVTTRVTVWVTVVLLIVGTITVALIERDNPETLGALPPRTRLLAAFFTATMPRTAGFNAIDIGAMTPEGLFFTDFLMFIGGGTAGTAGGIKVTTFGLLAVVVWAELRGEDRVNVGVRQIPPDNQRQALAVVLVSVLLVAVSTFVLLAQTSLPFEQVLFEVVSAFGTVGLSTGITADLPQSGQLLLVCLMFLGRIGPLTLASALALRQHGRRYERPLERINVG</sequence>
<evidence type="ECO:0000313" key="11">
    <source>
        <dbReference type="EMBL" id="OAN32543.1"/>
    </source>
</evidence>
<feature type="transmembrane region" description="Helical" evidence="10">
    <location>
        <begin position="350"/>
        <end position="370"/>
    </location>
</feature>
<keyword evidence="6" id="KW-0630">Potassium</keyword>
<keyword evidence="7 10" id="KW-1133">Transmembrane helix</keyword>
<keyword evidence="4" id="KW-0633">Potassium transport</keyword>
<feature type="transmembrane region" description="Helical" evidence="10">
    <location>
        <begin position="406"/>
        <end position="428"/>
    </location>
</feature>
<keyword evidence="3" id="KW-1003">Cell membrane</keyword>
<evidence type="ECO:0000256" key="10">
    <source>
        <dbReference type="SAM" id="Phobius"/>
    </source>
</evidence>
<evidence type="ECO:0000256" key="4">
    <source>
        <dbReference type="ARBA" id="ARBA00022538"/>
    </source>
</evidence>
<reference evidence="11 12" key="1">
    <citation type="submission" date="2016-04" db="EMBL/GenBank/DDBJ databases">
        <title>Draft Genome Sequences of Staphylococcus capitis Strain H36, S. capitis Strain H65, S. cohnii Strain H62, S. hominis Strain H69, Mycobacterium iranicum Strain H39, Plantibacter sp. Strain H53, Pseudomonas oryzihabitans Strain H72, and Microbacterium sp. Strain H83, isolated from residential settings.</title>
        <authorList>
            <person name="Lymperopoulou D."/>
            <person name="Adams R.I."/>
            <person name="Lindow S."/>
            <person name="Coil D.A."/>
            <person name="Jospin G."/>
            <person name="Eisen J.A."/>
        </authorList>
    </citation>
    <scope>NUCLEOTIDE SEQUENCE [LARGE SCALE GENOMIC DNA]</scope>
    <source>
        <strain evidence="11 12">H39</strain>
    </source>
</reference>
<evidence type="ECO:0000313" key="12">
    <source>
        <dbReference type="Proteomes" id="UP000078396"/>
    </source>
</evidence>
<dbReference type="PANTHER" id="PTHR32024:SF1">
    <property type="entry name" value="KTR SYSTEM POTASSIUM UPTAKE PROTEIN B"/>
    <property type="match status" value="1"/>
</dbReference>
<keyword evidence="9 10" id="KW-0472">Membrane</keyword>
<dbReference type="InterPro" id="IPR004772">
    <property type="entry name" value="TrkH"/>
</dbReference>
<comment type="caution">
    <text evidence="11">The sequence shown here is derived from an EMBL/GenBank/DDBJ whole genome shotgun (WGS) entry which is preliminary data.</text>
</comment>
<dbReference type="Proteomes" id="UP000078396">
    <property type="component" value="Unassembled WGS sequence"/>
</dbReference>
<feature type="transmembrane region" description="Helical" evidence="10">
    <location>
        <begin position="225"/>
        <end position="248"/>
    </location>
</feature>
<evidence type="ECO:0000256" key="1">
    <source>
        <dbReference type="ARBA" id="ARBA00004651"/>
    </source>
</evidence>
<comment type="subcellular location">
    <subcellularLocation>
        <location evidence="1">Cell membrane</location>
        <topology evidence="1">Multi-pass membrane protein</topology>
    </subcellularLocation>
</comment>
<dbReference type="NCBIfam" id="TIGR00933">
    <property type="entry name" value="2a38"/>
    <property type="match status" value="1"/>
</dbReference>
<feature type="transmembrane region" description="Helical" evidence="10">
    <location>
        <begin position="190"/>
        <end position="213"/>
    </location>
</feature>
<keyword evidence="5 10" id="KW-0812">Transmembrane</keyword>
<evidence type="ECO:0000256" key="6">
    <source>
        <dbReference type="ARBA" id="ARBA00022958"/>
    </source>
</evidence>
<dbReference type="GO" id="GO:0005886">
    <property type="term" value="C:plasma membrane"/>
    <property type="evidence" value="ECO:0007669"/>
    <property type="project" value="UniProtKB-SubCell"/>
</dbReference>
<evidence type="ECO:0000256" key="8">
    <source>
        <dbReference type="ARBA" id="ARBA00023065"/>
    </source>
</evidence>
<feature type="transmembrane region" description="Helical" evidence="10">
    <location>
        <begin position="74"/>
        <end position="98"/>
    </location>
</feature>
<dbReference type="RefSeq" id="WP_064284290.1">
    <property type="nucleotide sequence ID" value="NZ_LWCS01000054.1"/>
</dbReference>
<evidence type="ECO:0000256" key="3">
    <source>
        <dbReference type="ARBA" id="ARBA00022475"/>
    </source>
</evidence>
<accession>A0A178LNC3</accession>
<evidence type="ECO:0000256" key="2">
    <source>
        <dbReference type="ARBA" id="ARBA00022448"/>
    </source>
</evidence>
<keyword evidence="8" id="KW-0406">Ion transport</keyword>
<evidence type="ECO:0000256" key="5">
    <source>
        <dbReference type="ARBA" id="ARBA00022692"/>
    </source>
</evidence>
<organism evidence="11 12">
    <name type="scientific">Mycolicibacterium iranicum</name>
    <name type="common">Mycobacterium iranicum</name>
    <dbReference type="NCBI Taxonomy" id="912594"/>
    <lineage>
        <taxon>Bacteria</taxon>
        <taxon>Bacillati</taxon>
        <taxon>Actinomycetota</taxon>
        <taxon>Actinomycetes</taxon>
        <taxon>Mycobacteriales</taxon>
        <taxon>Mycobacteriaceae</taxon>
        <taxon>Mycolicibacterium</taxon>
    </lineage>
</organism>
<dbReference type="PANTHER" id="PTHR32024">
    <property type="entry name" value="TRK SYSTEM POTASSIUM UPTAKE PROTEIN TRKG-RELATED"/>
    <property type="match status" value="1"/>
</dbReference>
<dbReference type="AlphaFoldDB" id="A0A178LNC3"/>
<evidence type="ECO:0000256" key="7">
    <source>
        <dbReference type="ARBA" id="ARBA00022989"/>
    </source>
</evidence>
<gene>
    <name evidence="11" type="ORF">A4X20_08445</name>
</gene>
<feature type="transmembrane region" description="Helical" evidence="10">
    <location>
        <begin position="298"/>
        <end position="329"/>
    </location>
</feature>
<keyword evidence="2" id="KW-0813">Transport</keyword>
<dbReference type="GO" id="GO:0015379">
    <property type="term" value="F:potassium:chloride symporter activity"/>
    <property type="evidence" value="ECO:0007669"/>
    <property type="project" value="InterPro"/>
</dbReference>
<feature type="transmembrane region" description="Helical" evidence="10">
    <location>
        <begin position="12"/>
        <end position="31"/>
    </location>
</feature>
<protein>
    <submittedName>
        <fullName evidence="11">ATPase</fullName>
    </submittedName>
</protein>
<name>A0A178LNC3_MYCIR</name>